<dbReference type="PANTHER" id="PTHR10438">
    <property type="entry name" value="THIOREDOXIN"/>
    <property type="match status" value="1"/>
</dbReference>
<protein>
    <submittedName>
        <fullName evidence="2">Thioredoxin</fullName>
    </submittedName>
</protein>
<dbReference type="Gene3D" id="3.40.30.10">
    <property type="entry name" value="Glutaredoxin"/>
    <property type="match status" value="1"/>
</dbReference>
<dbReference type="EMBL" id="AWWV01010293">
    <property type="protein sequence ID" value="OMO80566.1"/>
    <property type="molecule type" value="Genomic_DNA"/>
</dbReference>
<organism evidence="2 3">
    <name type="scientific">Corchorus capsularis</name>
    <name type="common">Jute</name>
    <dbReference type="NCBI Taxonomy" id="210143"/>
    <lineage>
        <taxon>Eukaryota</taxon>
        <taxon>Viridiplantae</taxon>
        <taxon>Streptophyta</taxon>
        <taxon>Embryophyta</taxon>
        <taxon>Tracheophyta</taxon>
        <taxon>Spermatophyta</taxon>
        <taxon>Magnoliopsida</taxon>
        <taxon>eudicotyledons</taxon>
        <taxon>Gunneridae</taxon>
        <taxon>Pentapetalae</taxon>
        <taxon>rosids</taxon>
        <taxon>malvids</taxon>
        <taxon>Malvales</taxon>
        <taxon>Malvaceae</taxon>
        <taxon>Grewioideae</taxon>
        <taxon>Apeibeae</taxon>
        <taxon>Corchorus</taxon>
    </lineage>
</organism>
<comment type="caution">
    <text evidence="2">The sequence shown here is derived from an EMBL/GenBank/DDBJ whole genome shotgun (WGS) entry which is preliminary data.</text>
</comment>
<sequence length="207" mass="23069">MDKQSNKKVKSRVIKIESEDSWDFFITQANNPACPVFVHFTASWCAPSVAMNPFFEELALSYQDILFLVVDVDDVEGVASKMEIKAMPSFLLMRQGTQIGKLVETTTIRKDEELIEVAAQSHRFFQTSNCATANPESPNPPDHVVGVPKVPDIEFKNFCDLLKNTGIMNATATSPSGFRVLLSPAEVKEELVYFELGEERGIEEAFG</sequence>
<dbReference type="Pfam" id="PF00085">
    <property type="entry name" value="Thioredoxin"/>
    <property type="match status" value="1"/>
</dbReference>
<dbReference type="SUPFAM" id="SSF52833">
    <property type="entry name" value="Thioredoxin-like"/>
    <property type="match status" value="1"/>
</dbReference>
<feature type="domain" description="Thioredoxin" evidence="1">
    <location>
        <begin position="7"/>
        <end position="123"/>
    </location>
</feature>
<accession>A0A1R3ID86</accession>
<dbReference type="Proteomes" id="UP000188268">
    <property type="component" value="Unassembled WGS sequence"/>
</dbReference>
<keyword evidence="3" id="KW-1185">Reference proteome</keyword>
<gene>
    <name evidence="2" type="ORF">CCACVL1_12910</name>
</gene>
<evidence type="ECO:0000313" key="3">
    <source>
        <dbReference type="Proteomes" id="UP000188268"/>
    </source>
</evidence>
<dbReference type="OrthoDB" id="10263751at2759"/>
<dbReference type="STRING" id="210143.A0A1R3ID86"/>
<dbReference type="Gramene" id="OMO80566">
    <property type="protein sequence ID" value="OMO80566"/>
    <property type="gene ID" value="CCACVL1_12910"/>
</dbReference>
<dbReference type="InterPro" id="IPR050620">
    <property type="entry name" value="Thioredoxin_H-type-like"/>
</dbReference>
<dbReference type="AlphaFoldDB" id="A0A1R3ID86"/>
<reference evidence="2 3" key="1">
    <citation type="submission" date="2013-09" db="EMBL/GenBank/DDBJ databases">
        <title>Corchorus capsularis genome sequencing.</title>
        <authorList>
            <person name="Alam M."/>
            <person name="Haque M.S."/>
            <person name="Islam M.S."/>
            <person name="Emdad E.M."/>
            <person name="Islam M.M."/>
            <person name="Ahmed B."/>
            <person name="Halim A."/>
            <person name="Hossen Q.M.M."/>
            <person name="Hossain M.Z."/>
            <person name="Ahmed R."/>
            <person name="Khan M.M."/>
            <person name="Islam R."/>
            <person name="Rashid M.M."/>
            <person name="Khan S.A."/>
            <person name="Rahman M.S."/>
            <person name="Alam M."/>
        </authorList>
    </citation>
    <scope>NUCLEOTIDE SEQUENCE [LARGE SCALE GENOMIC DNA]</scope>
    <source>
        <strain evidence="3">cv. CVL-1</strain>
        <tissue evidence="2">Whole seedling</tissue>
    </source>
</reference>
<dbReference type="PROSITE" id="PS51352">
    <property type="entry name" value="THIOREDOXIN_2"/>
    <property type="match status" value="1"/>
</dbReference>
<evidence type="ECO:0000259" key="1">
    <source>
        <dbReference type="PROSITE" id="PS51352"/>
    </source>
</evidence>
<dbReference type="PANTHER" id="PTHR10438:SF392">
    <property type="entry name" value="THIOREDOXIN-LIKE PROTEIN CXXS1"/>
    <property type="match status" value="1"/>
</dbReference>
<dbReference type="InterPro" id="IPR036249">
    <property type="entry name" value="Thioredoxin-like_sf"/>
</dbReference>
<dbReference type="CDD" id="cd02947">
    <property type="entry name" value="TRX_family"/>
    <property type="match status" value="1"/>
</dbReference>
<name>A0A1R3ID86_COCAP</name>
<dbReference type="InterPro" id="IPR013766">
    <property type="entry name" value="Thioredoxin_domain"/>
</dbReference>
<evidence type="ECO:0000313" key="2">
    <source>
        <dbReference type="EMBL" id="OMO80566.1"/>
    </source>
</evidence>
<proteinExistence type="predicted"/>